<gene>
    <name evidence="8" type="ORF">CEUSTIGMA_g13972.t1</name>
</gene>
<evidence type="ECO:0000256" key="3">
    <source>
        <dbReference type="ARBA" id="ARBA00022692"/>
    </source>
</evidence>
<feature type="transmembrane region" description="Helical" evidence="7">
    <location>
        <begin position="576"/>
        <end position="597"/>
    </location>
</feature>
<dbReference type="PANTHER" id="PTHR14255:SF3">
    <property type="entry name" value="SULFITE EXPORTER TAUE_SAFE FAMILY PROTEIN 5-RELATED"/>
    <property type="match status" value="1"/>
</dbReference>
<dbReference type="AlphaFoldDB" id="A0A250XU19"/>
<accession>A0A250XU19</accession>
<name>A0A250XU19_9CHLO</name>
<feature type="transmembrane region" description="Helical" evidence="7">
    <location>
        <begin position="57"/>
        <end position="77"/>
    </location>
</feature>
<feature type="region of interest" description="Disordered" evidence="6">
    <location>
        <begin position="475"/>
        <end position="499"/>
    </location>
</feature>
<dbReference type="InterPro" id="IPR002781">
    <property type="entry name" value="TM_pro_TauE-like"/>
</dbReference>
<keyword evidence="4 7" id="KW-1133">Transmembrane helix</keyword>
<evidence type="ECO:0000313" key="8">
    <source>
        <dbReference type="EMBL" id="GAX86565.1"/>
    </source>
</evidence>
<keyword evidence="3 7" id="KW-0812">Transmembrane</keyword>
<comment type="subcellular location">
    <subcellularLocation>
        <location evidence="1">Membrane</location>
        <topology evidence="1">Multi-pass membrane protein</topology>
    </subcellularLocation>
</comment>
<organism evidence="8 9">
    <name type="scientific">Chlamydomonas eustigma</name>
    <dbReference type="NCBI Taxonomy" id="1157962"/>
    <lineage>
        <taxon>Eukaryota</taxon>
        <taxon>Viridiplantae</taxon>
        <taxon>Chlorophyta</taxon>
        <taxon>core chlorophytes</taxon>
        <taxon>Chlorophyceae</taxon>
        <taxon>CS clade</taxon>
        <taxon>Chlamydomonadales</taxon>
        <taxon>Chlamydomonadaceae</taxon>
        <taxon>Chlamydomonas</taxon>
    </lineage>
</organism>
<evidence type="ECO:0000256" key="1">
    <source>
        <dbReference type="ARBA" id="ARBA00004141"/>
    </source>
</evidence>
<evidence type="ECO:0000256" key="6">
    <source>
        <dbReference type="SAM" id="MobiDB-lite"/>
    </source>
</evidence>
<comment type="similarity">
    <text evidence="2">Belongs to the 4-toluene sulfonate uptake permease (TSUP) (TC 2.A.102) family.</text>
</comment>
<evidence type="ECO:0000313" key="9">
    <source>
        <dbReference type="Proteomes" id="UP000232323"/>
    </source>
</evidence>
<sequence>MYDKSADASFEADWGTLVALVLVIIIGALATTAGVGGGAIFVPLFQALVGFSLKDSTALSQALITAGFLVSIIINFFSPNPLDPTKPLIHFHFVLLLAPMLLVGVGIGVLLNYILPNFVISMTIFLLLSMVVSQNLAKGVTTWRAETVKKEQQKMELKEVGSAAIVAEAHQVSIDQIDQAEKGSHPPSGAAIEKAQDGMFHEHASILLQKEQGQAAEGPLFLPEEEGPLFLPEAEVNVQQSGHSRHRHKEDSDERTLHIFVAEIECGKADGHETASHHPKRVSSGTITCAPSSQPLQHQLKAFIKQSWDRTPHQLLYILGVCWLAYFALQMAHSTCKVCSPTYWGTFSAQIVLMLLFCLVVANWFSKNFLPPAGAAASPPNLLDMLVNMQVPDHDLASQTSQIEGHYVKSSAPSSTMGSPGVDDAQQQQRQQQRQQLCVNNDEVYNPEIPSSLHEATSTDPDDNAALEKDAAMGDEQEAMSGHGGESAHSHEETASESDGGTLYSNHFQFLFIQVAAFTAGLIGGFLGMGGAIVVSPTLLQLGVHPQIVAATSGTLVLFSSSTALVAYGANGMLNLPYAGVFALANMVGALIGTFGMGGIIRKTGRVSLVVLSLAALNVVGGGTVLAFGILDIVQAAKSGHVGLQPLCS</sequence>
<comment type="caution">
    <text evidence="8">The sequence shown here is derived from an EMBL/GenBank/DDBJ whole genome shotgun (WGS) entry which is preliminary data.</text>
</comment>
<dbReference type="EMBL" id="BEGY01000365">
    <property type="protein sequence ID" value="GAX86565.1"/>
    <property type="molecule type" value="Genomic_DNA"/>
</dbReference>
<feature type="transmembrane region" description="Helical" evidence="7">
    <location>
        <begin position="89"/>
        <end position="111"/>
    </location>
</feature>
<evidence type="ECO:0000256" key="5">
    <source>
        <dbReference type="ARBA" id="ARBA00023136"/>
    </source>
</evidence>
<feature type="region of interest" description="Disordered" evidence="6">
    <location>
        <begin position="407"/>
        <end position="435"/>
    </location>
</feature>
<evidence type="ECO:0000256" key="4">
    <source>
        <dbReference type="ARBA" id="ARBA00022989"/>
    </source>
</evidence>
<dbReference type="GO" id="GO:0016567">
    <property type="term" value="P:protein ubiquitination"/>
    <property type="evidence" value="ECO:0007669"/>
    <property type="project" value="TreeGrafter"/>
</dbReference>
<feature type="compositionally biased region" description="Low complexity" evidence="6">
    <location>
        <begin position="426"/>
        <end position="435"/>
    </location>
</feature>
<feature type="transmembrane region" description="Helical" evidence="7">
    <location>
        <begin position="609"/>
        <end position="631"/>
    </location>
</feature>
<dbReference type="PANTHER" id="PTHR14255">
    <property type="entry name" value="CEREBLON"/>
    <property type="match status" value="1"/>
</dbReference>
<dbReference type="GO" id="GO:0016020">
    <property type="term" value="C:membrane"/>
    <property type="evidence" value="ECO:0007669"/>
    <property type="project" value="UniProtKB-SubCell"/>
</dbReference>
<feature type="transmembrane region" description="Helical" evidence="7">
    <location>
        <begin position="315"/>
        <end position="332"/>
    </location>
</feature>
<dbReference type="Pfam" id="PF01925">
    <property type="entry name" value="TauE"/>
    <property type="match status" value="2"/>
</dbReference>
<feature type="transmembrane region" description="Helical" evidence="7">
    <location>
        <begin position="344"/>
        <end position="365"/>
    </location>
</feature>
<feature type="transmembrane region" description="Helical" evidence="7">
    <location>
        <begin position="20"/>
        <end position="45"/>
    </location>
</feature>
<protein>
    <submittedName>
        <fullName evidence="8">Uncharacterized protein</fullName>
    </submittedName>
</protein>
<feature type="transmembrane region" description="Helical" evidence="7">
    <location>
        <begin position="118"/>
        <end position="137"/>
    </location>
</feature>
<evidence type="ECO:0000256" key="7">
    <source>
        <dbReference type="SAM" id="Phobius"/>
    </source>
</evidence>
<reference evidence="8 9" key="1">
    <citation type="submission" date="2017-08" db="EMBL/GenBank/DDBJ databases">
        <title>Acidophilic green algal genome provides insights into adaptation to an acidic environment.</title>
        <authorList>
            <person name="Hirooka S."/>
            <person name="Hirose Y."/>
            <person name="Kanesaki Y."/>
            <person name="Higuchi S."/>
            <person name="Fujiwara T."/>
            <person name="Onuma R."/>
            <person name="Era A."/>
            <person name="Ohbayashi R."/>
            <person name="Uzuka A."/>
            <person name="Nozaki H."/>
            <person name="Yoshikawa H."/>
            <person name="Miyagishima S.Y."/>
        </authorList>
    </citation>
    <scope>NUCLEOTIDE SEQUENCE [LARGE SCALE GENOMIC DNA]</scope>
    <source>
        <strain evidence="8 9">NIES-2499</strain>
    </source>
</reference>
<feature type="transmembrane region" description="Helical" evidence="7">
    <location>
        <begin position="511"/>
        <end position="536"/>
    </location>
</feature>
<keyword evidence="5 7" id="KW-0472">Membrane</keyword>
<dbReference type="Proteomes" id="UP000232323">
    <property type="component" value="Unassembled WGS sequence"/>
</dbReference>
<dbReference type="GO" id="GO:0031464">
    <property type="term" value="C:Cul4A-RING E3 ubiquitin ligase complex"/>
    <property type="evidence" value="ECO:0007669"/>
    <property type="project" value="TreeGrafter"/>
</dbReference>
<feature type="transmembrane region" description="Helical" evidence="7">
    <location>
        <begin position="548"/>
        <end position="570"/>
    </location>
</feature>
<proteinExistence type="inferred from homology"/>
<evidence type="ECO:0000256" key="2">
    <source>
        <dbReference type="ARBA" id="ARBA00009142"/>
    </source>
</evidence>
<dbReference type="OrthoDB" id="549777at2759"/>
<keyword evidence="9" id="KW-1185">Reference proteome</keyword>